<accession>A0A7W6DAY2</accession>
<dbReference type="EMBL" id="JACIEE010000014">
    <property type="protein sequence ID" value="MBB3979883.1"/>
    <property type="molecule type" value="Genomic_DNA"/>
</dbReference>
<dbReference type="SUPFAM" id="SSF52540">
    <property type="entry name" value="P-loop containing nucleoside triphosphate hydrolases"/>
    <property type="match status" value="1"/>
</dbReference>
<dbReference type="InterPro" id="IPR025420">
    <property type="entry name" value="DUF4143"/>
</dbReference>
<evidence type="ECO:0000313" key="4">
    <source>
        <dbReference type="Proteomes" id="UP000574761"/>
    </source>
</evidence>
<evidence type="ECO:0000259" key="2">
    <source>
        <dbReference type="Pfam" id="PF13635"/>
    </source>
</evidence>
<evidence type="ECO:0000313" key="3">
    <source>
        <dbReference type="EMBL" id="MBB3979883.1"/>
    </source>
</evidence>
<comment type="caution">
    <text evidence="3">The sequence shown here is derived from an EMBL/GenBank/DDBJ whole genome shotgun (WGS) entry which is preliminary data.</text>
</comment>
<dbReference type="PANTHER" id="PTHR43566:SF2">
    <property type="entry name" value="DUF4143 DOMAIN-CONTAINING PROTEIN"/>
    <property type="match status" value="1"/>
</dbReference>
<name>A0A7W6DAY2_9HYPH</name>
<dbReference type="Gene3D" id="3.40.50.300">
    <property type="entry name" value="P-loop containing nucleotide triphosphate hydrolases"/>
    <property type="match status" value="1"/>
</dbReference>
<feature type="domain" description="AAA" evidence="1">
    <location>
        <begin position="24"/>
        <end position="145"/>
    </location>
</feature>
<evidence type="ECO:0000259" key="1">
    <source>
        <dbReference type="Pfam" id="PF13173"/>
    </source>
</evidence>
<dbReference type="Pfam" id="PF13173">
    <property type="entry name" value="AAA_14"/>
    <property type="match status" value="1"/>
</dbReference>
<gene>
    <name evidence="3" type="ORF">GGQ64_005130</name>
</gene>
<keyword evidence="4" id="KW-1185">Reference proteome</keyword>
<feature type="domain" description="DUF4143" evidence="2">
    <location>
        <begin position="187"/>
        <end position="343"/>
    </location>
</feature>
<dbReference type="InterPro" id="IPR027417">
    <property type="entry name" value="P-loop_NTPase"/>
</dbReference>
<sequence>MIYGMMISRPRIEAALERALARAPVVALIGARQVGKTTLARKLADRAKGTLYLDLERIADRRKLEDAEAFLQAQAGHLTVLDEVQRLPELFAELRGIVDDRRAGGERSMQFLLLGSASLDLIQQVSETLAGRIIYLEMPPIGAEEAVAASIDIDRLWLRGGFPDSLTAVTDEESYLWRQAFVRSYLERDVPMFAPRMPAATIGRLWTMLANGQGNTLNSARLAQGLGVSAPMIGRYIDLLVDLMLVRRLQPWSGNLGKRLVKSPKIYVRDSGLVHALLEIGTLNQLLGHPVVGPSWEGFVIETLIDAAGPDVAPLFYRTADGAEIDLVFEQAGKPTVAIEVKRASAPQAERGFFVACDDLEIENRIVVGAGADDYPAKGGAKVRTLLSAVKEVREILKSPFAA</sequence>
<dbReference type="Pfam" id="PF13635">
    <property type="entry name" value="DUF4143"/>
    <property type="match status" value="1"/>
</dbReference>
<evidence type="ECO:0008006" key="5">
    <source>
        <dbReference type="Google" id="ProtNLM"/>
    </source>
</evidence>
<dbReference type="PANTHER" id="PTHR43566">
    <property type="entry name" value="CONSERVED PROTEIN"/>
    <property type="match status" value="1"/>
</dbReference>
<organism evidence="3 4">
    <name type="scientific">Mycoplana azooxidifex</name>
    <dbReference type="NCBI Taxonomy" id="1636188"/>
    <lineage>
        <taxon>Bacteria</taxon>
        <taxon>Pseudomonadati</taxon>
        <taxon>Pseudomonadota</taxon>
        <taxon>Alphaproteobacteria</taxon>
        <taxon>Hyphomicrobiales</taxon>
        <taxon>Rhizobiaceae</taxon>
        <taxon>Mycoplana</taxon>
    </lineage>
</organism>
<reference evidence="3 4" key="1">
    <citation type="submission" date="2020-08" db="EMBL/GenBank/DDBJ databases">
        <title>Genomic Encyclopedia of Type Strains, Phase IV (KMG-IV): sequencing the most valuable type-strain genomes for metagenomic binning, comparative biology and taxonomic classification.</title>
        <authorList>
            <person name="Goeker M."/>
        </authorList>
    </citation>
    <scope>NUCLEOTIDE SEQUENCE [LARGE SCALE GENOMIC DNA]</scope>
    <source>
        <strain evidence="3 4">DSM 100211</strain>
    </source>
</reference>
<dbReference type="InterPro" id="IPR041682">
    <property type="entry name" value="AAA_14"/>
</dbReference>
<protein>
    <recommendedName>
        <fullName evidence="5">AAA+ ATPase domain-containing protein</fullName>
    </recommendedName>
</protein>
<dbReference type="AlphaFoldDB" id="A0A7W6DAY2"/>
<dbReference type="Proteomes" id="UP000574761">
    <property type="component" value="Unassembled WGS sequence"/>
</dbReference>
<proteinExistence type="predicted"/>